<organism evidence="2">
    <name type="scientific">viral metagenome</name>
    <dbReference type="NCBI Taxonomy" id="1070528"/>
    <lineage>
        <taxon>unclassified sequences</taxon>
        <taxon>metagenomes</taxon>
        <taxon>organismal metagenomes</taxon>
    </lineage>
</organism>
<name>A0A6C0E3M4_9ZZZZ</name>
<keyword evidence="1" id="KW-0472">Membrane</keyword>
<dbReference type="AlphaFoldDB" id="A0A6C0E3M4"/>
<feature type="transmembrane region" description="Helical" evidence="1">
    <location>
        <begin position="47"/>
        <end position="66"/>
    </location>
</feature>
<dbReference type="EMBL" id="MN739734">
    <property type="protein sequence ID" value="QHT23726.1"/>
    <property type="molecule type" value="Genomic_DNA"/>
</dbReference>
<evidence type="ECO:0000256" key="1">
    <source>
        <dbReference type="SAM" id="Phobius"/>
    </source>
</evidence>
<proteinExistence type="predicted"/>
<keyword evidence="1" id="KW-1133">Transmembrane helix</keyword>
<sequence>MNLCKYKNILGEPGKGAHSYKIFNISIVDVLLTLLVAYIISYLFKKSFFWVSVILFVLGIILHRLFCVRTTIDKLLFPYAK</sequence>
<accession>A0A6C0E3M4</accession>
<feature type="transmembrane region" description="Helical" evidence="1">
    <location>
        <begin position="21"/>
        <end position="41"/>
    </location>
</feature>
<keyword evidence="1" id="KW-0812">Transmembrane</keyword>
<reference evidence="2" key="1">
    <citation type="journal article" date="2020" name="Nature">
        <title>Giant virus diversity and host interactions through global metagenomics.</title>
        <authorList>
            <person name="Schulz F."/>
            <person name="Roux S."/>
            <person name="Paez-Espino D."/>
            <person name="Jungbluth S."/>
            <person name="Walsh D.A."/>
            <person name="Denef V.J."/>
            <person name="McMahon K.D."/>
            <person name="Konstantinidis K.T."/>
            <person name="Eloe-Fadrosh E.A."/>
            <person name="Kyrpides N.C."/>
            <person name="Woyke T."/>
        </authorList>
    </citation>
    <scope>NUCLEOTIDE SEQUENCE</scope>
    <source>
        <strain evidence="2">GVMAG-M-3300023179-116</strain>
    </source>
</reference>
<protein>
    <submittedName>
        <fullName evidence="2">Uncharacterized protein</fullName>
    </submittedName>
</protein>
<evidence type="ECO:0000313" key="2">
    <source>
        <dbReference type="EMBL" id="QHT23726.1"/>
    </source>
</evidence>